<gene>
    <name evidence="1" type="ORF">ACFQ5X_28055</name>
</gene>
<organism evidence="1 2">
    <name type="scientific">Streptomyces kaempferi</name>
    <dbReference type="NCBI Taxonomy" id="333725"/>
    <lineage>
        <taxon>Bacteria</taxon>
        <taxon>Bacillati</taxon>
        <taxon>Actinomycetota</taxon>
        <taxon>Actinomycetes</taxon>
        <taxon>Kitasatosporales</taxon>
        <taxon>Streptomycetaceae</taxon>
        <taxon>Streptomyces</taxon>
    </lineage>
</organism>
<evidence type="ECO:0000313" key="1">
    <source>
        <dbReference type="EMBL" id="MFD1309699.1"/>
    </source>
</evidence>
<protein>
    <submittedName>
        <fullName evidence="1">Uncharacterized protein</fullName>
    </submittedName>
</protein>
<comment type="caution">
    <text evidence="1">The sequence shown here is derived from an EMBL/GenBank/DDBJ whole genome shotgun (WGS) entry which is preliminary data.</text>
</comment>
<evidence type="ECO:0000313" key="2">
    <source>
        <dbReference type="Proteomes" id="UP001597058"/>
    </source>
</evidence>
<keyword evidence="2" id="KW-1185">Reference proteome</keyword>
<reference evidence="2" key="1">
    <citation type="journal article" date="2019" name="Int. J. Syst. Evol. Microbiol.">
        <title>The Global Catalogue of Microorganisms (GCM) 10K type strain sequencing project: providing services to taxonomists for standard genome sequencing and annotation.</title>
        <authorList>
            <consortium name="The Broad Institute Genomics Platform"/>
            <consortium name="The Broad Institute Genome Sequencing Center for Infectious Disease"/>
            <person name="Wu L."/>
            <person name="Ma J."/>
        </authorList>
    </citation>
    <scope>NUCLEOTIDE SEQUENCE [LARGE SCALE GENOMIC DNA]</scope>
    <source>
        <strain evidence="2">CGMCC 4.7020</strain>
    </source>
</reference>
<dbReference type="RefSeq" id="WP_381329018.1">
    <property type="nucleotide sequence ID" value="NZ_JBHTMM010000041.1"/>
</dbReference>
<sequence>MDDPERYRVALTLDGRPAMRGWWASEDTARRQFSSWVGERGSMPGVHIALVDTTTNETLTEWPTET</sequence>
<proteinExistence type="predicted"/>
<dbReference type="Proteomes" id="UP001597058">
    <property type="component" value="Unassembled WGS sequence"/>
</dbReference>
<name>A0ABW3XKY9_9ACTN</name>
<accession>A0ABW3XKY9</accession>
<dbReference type="EMBL" id="JBHTMM010000041">
    <property type="protein sequence ID" value="MFD1309699.1"/>
    <property type="molecule type" value="Genomic_DNA"/>
</dbReference>